<dbReference type="Gene3D" id="1.20.272.10">
    <property type="match status" value="1"/>
</dbReference>
<keyword evidence="5" id="KW-0479">Metal-binding</keyword>
<dbReference type="EC" id="2.7.7.7" evidence="11"/>
<dbReference type="FunFam" id="3.40.50.300:FF:000014">
    <property type="entry name" value="DNA polymerase III subunit gamma/tau"/>
    <property type="match status" value="1"/>
</dbReference>
<comment type="catalytic activity">
    <reaction evidence="10 11">
        <text>DNA(n) + a 2'-deoxyribonucleoside 5'-triphosphate = DNA(n+1) + diphosphate</text>
        <dbReference type="Rhea" id="RHEA:22508"/>
        <dbReference type="Rhea" id="RHEA-COMP:17339"/>
        <dbReference type="Rhea" id="RHEA-COMP:17340"/>
        <dbReference type="ChEBI" id="CHEBI:33019"/>
        <dbReference type="ChEBI" id="CHEBI:61560"/>
        <dbReference type="ChEBI" id="CHEBI:173112"/>
        <dbReference type="EC" id="2.7.7.7"/>
    </reaction>
</comment>
<dbReference type="GO" id="GO:0003677">
    <property type="term" value="F:DNA binding"/>
    <property type="evidence" value="ECO:0007669"/>
    <property type="project" value="InterPro"/>
</dbReference>
<evidence type="ECO:0000256" key="11">
    <source>
        <dbReference type="RuleBase" id="RU364063"/>
    </source>
</evidence>
<dbReference type="NCBIfam" id="NF004046">
    <property type="entry name" value="PRK05563.1"/>
    <property type="match status" value="1"/>
</dbReference>
<dbReference type="NCBIfam" id="TIGR02397">
    <property type="entry name" value="dnaX_nterm"/>
    <property type="match status" value="1"/>
</dbReference>
<dbReference type="Pfam" id="PF13177">
    <property type="entry name" value="DNA_pol3_delta2"/>
    <property type="match status" value="1"/>
</dbReference>
<dbReference type="SMART" id="SM00382">
    <property type="entry name" value="AAA"/>
    <property type="match status" value="1"/>
</dbReference>
<evidence type="ECO:0000256" key="3">
    <source>
        <dbReference type="ARBA" id="ARBA00022695"/>
    </source>
</evidence>
<evidence type="ECO:0000313" key="14">
    <source>
        <dbReference type="EMBL" id="MBC8318928.1"/>
    </source>
</evidence>
<dbReference type="GO" id="GO:0005524">
    <property type="term" value="F:ATP binding"/>
    <property type="evidence" value="ECO:0007669"/>
    <property type="project" value="UniProtKB-KW"/>
</dbReference>
<keyword evidence="9 11" id="KW-0239">DNA-directed DNA polymerase</keyword>
<reference evidence="14 15" key="1">
    <citation type="submission" date="2020-08" db="EMBL/GenBank/DDBJ databases">
        <title>Bridging the membrane lipid divide: bacteria of the FCB group superphylum have the potential to synthesize archaeal ether lipids.</title>
        <authorList>
            <person name="Villanueva L."/>
            <person name="Von Meijenfeldt F.A.B."/>
            <person name="Westbye A.B."/>
            <person name="Yadav S."/>
            <person name="Hopmans E.C."/>
            <person name="Dutilh B.E."/>
            <person name="Sinninghe Damste J.S."/>
        </authorList>
    </citation>
    <scope>NUCLEOTIDE SEQUENCE [LARGE SCALE GENOMIC DNA]</scope>
    <source>
        <strain evidence="14">NIOZ-UU47</strain>
    </source>
</reference>
<dbReference type="PRINTS" id="PR00300">
    <property type="entry name" value="CLPPROTEASEA"/>
</dbReference>
<comment type="caution">
    <text evidence="14">The sequence shown here is derived from an EMBL/GenBank/DDBJ whole genome shotgun (WGS) entry which is preliminary data.</text>
</comment>
<evidence type="ECO:0000259" key="13">
    <source>
        <dbReference type="SMART" id="SM00382"/>
    </source>
</evidence>
<evidence type="ECO:0000313" key="15">
    <source>
        <dbReference type="Proteomes" id="UP000614424"/>
    </source>
</evidence>
<dbReference type="InterPro" id="IPR045085">
    <property type="entry name" value="HLD_clamp_pol_III_gamma_tau"/>
</dbReference>
<gene>
    <name evidence="11 14" type="primary">dnaX</name>
    <name evidence="14" type="ORF">H8E41_13580</name>
</gene>
<dbReference type="GO" id="GO:0046872">
    <property type="term" value="F:metal ion binding"/>
    <property type="evidence" value="ECO:0007669"/>
    <property type="project" value="UniProtKB-KW"/>
</dbReference>
<evidence type="ECO:0000256" key="7">
    <source>
        <dbReference type="ARBA" id="ARBA00022833"/>
    </source>
</evidence>
<dbReference type="Gene3D" id="1.10.8.60">
    <property type="match status" value="1"/>
</dbReference>
<accession>A0A8J6NGY8</accession>
<keyword evidence="7" id="KW-0862">Zinc</keyword>
<comment type="function">
    <text evidence="11">DNA polymerase III is a complex, multichain enzyme responsible for most of the replicative synthesis in bacteria. This DNA polymerase also exhibits 3' to 5' exonuclease activity.</text>
</comment>
<dbReference type="EMBL" id="JACNJZ010000200">
    <property type="protein sequence ID" value="MBC8318928.1"/>
    <property type="molecule type" value="Genomic_DNA"/>
</dbReference>
<dbReference type="PANTHER" id="PTHR11669">
    <property type="entry name" value="REPLICATION FACTOR C / DNA POLYMERASE III GAMMA-TAU SUBUNIT"/>
    <property type="match status" value="1"/>
</dbReference>
<dbReference type="PANTHER" id="PTHR11669:SF0">
    <property type="entry name" value="PROTEIN STICHEL-LIKE 2"/>
    <property type="match status" value="1"/>
</dbReference>
<feature type="region of interest" description="Disordered" evidence="12">
    <location>
        <begin position="553"/>
        <end position="578"/>
    </location>
</feature>
<keyword evidence="4 11" id="KW-0235">DNA replication</keyword>
<dbReference type="GO" id="GO:0009360">
    <property type="term" value="C:DNA polymerase III complex"/>
    <property type="evidence" value="ECO:0007669"/>
    <property type="project" value="InterPro"/>
</dbReference>
<keyword evidence="2 11" id="KW-0808">Transferase</keyword>
<keyword evidence="3 11" id="KW-0548">Nucleotidyltransferase</keyword>
<evidence type="ECO:0000256" key="6">
    <source>
        <dbReference type="ARBA" id="ARBA00022741"/>
    </source>
</evidence>
<dbReference type="InterPro" id="IPR003593">
    <property type="entry name" value="AAA+_ATPase"/>
</dbReference>
<evidence type="ECO:0000256" key="9">
    <source>
        <dbReference type="ARBA" id="ARBA00022932"/>
    </source>
</evidence>
<evidence type="ECO:0000256" key="4">
    <source>
        <dbReference type="ARBA" id="ARBA00022705"/>
    </source>
</evidence>
<feature type="compositionally biased region" description="Basic and acidic residues" evidence="12">
    <location>
        <begin position="567"/>
        <end position="576"/>
    </location>
</feature>
<dbReference type="Pfam" id="PF12169">
    <property type="entry name" value="DNA_pol3_gamma3"/>
    <property type="match status" value="1"/>
</dbReference>
<sequence>MSYLVLARKWRPQTFSDVVGQQPVVQTLKNGLLRNRVAHAMIFSGVRGVGKTTLARIMAKALNCQGEGEDKPCNSCESCLEMTKGAAIDLHEIDGASNRGIQEIRELKENIRFFPVKGRYKIIIIDEVHMLTTEAFNALLKTLEEPPAHVYFMFATTEIHKVPVTILSRCQRYELKRVPYTELKGFFAKIAAEENVKVSEKAIEMIAREADGSVRDGLSLLDQIFSFCGDVVEDADVVQVLGLVDSKIFTHLAEALFGGDLERALSLLEESYNAGLDLKRFSGDLLRYFRALMVCQTCSKPAELIDVSDQELQELAELAQSQSKETVYRYFQILMQGMEEMRYSSHPRLTLEMTFIKAIQAGQVVPVATLLSRLEALIQGGVAAVQADTQVKAFVPVKPAPPVSREQKAVTPKKTEEELEPYVPKPRVMEPLKPVADLPEAPEKEESLKVDEVNEADEVGEAESAGEEVAIATRGKDVRKNWNEFADYVKERKQWMAQVLRLCEHSREEDATLVIRFDNPSDCHLLKKTDNLKDLTMYAQDFFQKELRVKINTRDGEEESSGADEGGSPREERRALASDPLVKMVTEIFDGKVSAIRTGPRFR</sequence>
<feature type="domain" description="AAA+ ATPase" evidence="13">
    <location>
        <begin position="37"/>
        <end position="179"/>
    </location>
</feature>
<keyword evidence="6 11" id="KW-0547">Nucleotide-binding</keyword>
<dbReference type="Pfam" id="PF22608">
    <property type="entry name" value="DNAX_ATPase_lid"/>
    <property type="match status" value="1"/>
</dbReference>
<dbReference type="AlphaFoldDB" id="A0A8J6NGY8"/>
<evidence type="ECO:0000256" key="2">
    <source>
        <dbReference type="ARBA" id="ARBA00022679"/>
    </source>
</evidence>
<dbReference type="InterPro" id="IPR008921">
    <property type="entry name" value="DNA_pol3_clamp-load_cplx_C"/>
</dbReference>
<dbReference type="InterPro" id="IPR022754">
    <property type="entry name" value="DNA_pol_III_gamma-3"/>
</dbReference>
<dbReference type="SUPFAM" id="SSF52540">
    <property type="entry name" value="P-loop containing nucleoside triphosphate hydrolases"/>
    <property type="match status" value="1"/>
</dbReference>
<organism evidence="14 15">
    <name type="scientific">Candidatus Desulfobia pelagia</name>
    <dbReference type="NCBI Taxonomy" id="2841692"/>
    <lineage>
        <taxon>Bacteria</taxon>
        <taxon>Pseudomonadati</taxon>
        <taxon>Thermodesulfobacteriota</taxon>
        <taxon>Desulfobulbia</taxon>
        <taxon>Desulfobulbales</taxon>
        <taxon>Desulfobulbaceae</taxon>
        <taxon>Candidatus Desulfobia</taxon>
    </lineage>
</organism>
<dbReference type="SUPFAM" id="SSF48019">
    <property type="entry name" value="post-AAA+ oligomerization domain-like"/>
    <property type="match status" value="1"/>
</dbReference>
<evidence type="ECO:0000256" key="5">
    <source>
        <dbReference type="ARBA" id="ARBA00022723"/>
    </source>
</evidence>
<comment type="subunit">
    <text evidence="11">DNA polymerase III contains a core (composed of alpha, epsilon and theta chains) that associates with a tau subunit. This core dimerizes to form the POLIII' complex. PolIII' associates with the gamma complex (composed of gamma, delta, delta', psi and chi chains) and with the beta chain to form the complete DNA polymerase III complex.</text>
</comment>
<dbReference type="InterPro" id="IPR001270">
    <property type="entry name" value="ClpA/B"/>
</dbReference>
<dbReference type="CDD" id="cd18137">
    <property type="entry name" value="HLD_clamp_pol_III_gamma_tau"/>
    <property type="match status" value="1"/>
</dbReference>
<comment type="similarity">
    <text evidence="1 11">Belongs to the DnaX/STICHEL family.</text>
</comment>
<evidence type="ECO:0000256" key="12">
    <source>
        <dbReference type="SAM" id="MobiDB-lite"/>
    </source>
</evidence>
<evidence type="ECO:0000256" key="8">
    <source>
        <dbReference type="ARBA" id="ARBA00022840"/>
    </source>
</evidence>
<dbReference type="GO" id="GO:0006261">
    <property type="term" value="P:DNA-templated DNA replication"/>
    <property type="evidence" value="ECO:0007669"/>
    <property type="project" value="TreeGrafter"/>
</dbReference>
<keyword evidence="8 11" id="KW-0067">ATP-binding</keyword>
<dbReference type="Proteomes" id="UP000614424">
    <property type="component" value="Unassembled WGS sequence"/>
</dbReference>
<dbReference type="InterPro" id="IPR012763">
    <property type="entry name" value="DNA_pol_III_sug/sutau_N"/>
</dbReference>
<evidence type="ECO:0000256" key="1">
    <source>
        <dbReference type="ARBA" id="ARBA00006360"/>
    </source>
</evidence>
<name>A0A8J6NGY8_9BACT</name>
<dbReference type="InterPro" id="IPR027417">
    <property type="entry name" value="P-loop_NTPase"/>
</dbReference>
<proteinExistence type="inferred from homology"/>
<dbReference type="GO" id="GO:0003887">
    <property type="term" value="F:DNA-directed DNA polymerase activity"/>
    <property type="evidence" value="ECO:0007669"/>
    <property type="project" value="UniProtKB-KW"/>
</dbReference>
<evidence type="ECO:0000256" key="10">
    <source>
        <dbReference type="ARBA" id="ARBA00049244"/>
    </source>
</evidence>
<dbReference type="CDD" id="cd00009">
    <property type="entry name" value="AAA"/>
    <property type="match status" value="1"/>
</dbReference>
<protein>
    <recommendedName>
        <fullName evidence="11">DNA polymerase III subunit gamma/tau</fullName>
        <ecNumber evidence="11">2.7.7.7</ecNumber>
    </recommendedName>
</protein>
<dbReference type="InterPro" id="IPR050238">
    <property type="entry name" value="DNA_Rep/Repair_Clamp_Loader"/>
</dbReference>
<dbReference type="Gene3D" id="3.40.50.300">
    <property type="entry name" value="P-loop containing nucleotide triphosphate hydrolases"/>
    <property type="match status" value="1"/>
</dbReference>